<accession>A0A090RQ42</accession>
<evidence type="ECO:0000313" key="3">
    <source>
        <dbReference type="Proteomes" id="UP000029228"/>
    </source>
</evidence>
<dbReference type="GO" id="GO:0005829">
    <property type="term" value="C:cytosol"/>
    <property type="evidence" value="ECO:0007669"/>
    <property type="project" value="TreeGrafter"/>
</dbReference>
<gene>
    <name evidence="2" type="ORF">JCM19235_5232</name>
</gene>
<dbReference type="Gene3D" id="3.40.190.10">
    <property type="entry name" value="Periplasmic binding protein-like II"/>
    <property type="match status" value="1"/>
</dbReference>
<dbReference type="InterPro" id="IPR000847">
    <property type="entry name" value="LysR_HTH_N"/>
</dbReference>
<dbReference type="InterPro" id="IPR036388">
    <property type="entry name" value="WH-like_DNA-bd_sf"/>
</dbReference>
<organism evidence="2 3">
    <name type="scientific">Vibrio maritimus</name>
    <dbReference type="NCBI Taxonomy" id="990268"/>
    <lineage>
        <taxon>Bacteria</taxon>
        <taxon>Pseudomonadati</taxon>
        <taxon>Pseudomonadota</taxon>
        <taxon>Gammaproteobacteria</taxon>
        <taxon>Vibrionales</taxon>
        <taxon>Vibrionaceae</taxon>
        <taxon>Vibrio</taxon>
    </lineage>
</organism>
<protein>
    <recommendedName>
        <fullName evidence="1">HTH lysR-type domain-containing protein</fullName>
    </recommendedName>
</protein>
<evidence type="ECO:0000259" key="1">
    <source>
        <dbReference type="PROSITE" id="PS50931"/>
    </source>
</evidence>
<dbReference type="SUPFAM" id="SSF46785">
    <property type="entry name" value="Winged helix' DNA-binding domain"/>
    <property type="match status" value="1"/>
</dbReference>
<dbReference type="PROSITE" id="PS50931">
    <property type="entry name" value="HTH_LYSR"/>
    <property type="match status" value="1"/>
</dbReference>
<dbReference type="GO" id="GO:0003700">
    <property type="term" value="F:DNA-binding transcription factor activity"/>
    <property type="evidence" value="ECO:0007669"/>
    <property type="project" value="InterPro"/>
</dbReference>
<feature type="domain" description="HTH lysR-type" evidence="1">
    <location>
        <begin position="1"/>
        <end position="57"/>
    </location>
</feature>
<sequence length="175" mass="19846">MLDKMAFFIYVIRSGSISSAARRCNISVSAGSRWLQELESHFGTALCYRSNRLLEATHAGQTLFEEFSPLVDSAERITRKLEDYQSHEKGHIDIACTPVYANHFLMDKLRHYANDHPEVTFNINVTPWALDHASTSDLMISANASYQAIVKRFIASEKRANAMPIRRCGLPRLPE</sequence>
<dbReference type="Proteomes" id="UP000029228">
    <property type="component" value="Unassembled WGS sequence"/>
</dbReference>
<reference evidence="2 3" key="1">
    <citation type="submission" date="2014-09" db="EMBL/GenBank/DDBJ databases">
        <title>Vibrio maritimus JCM 19235. (C45) whole genome shotgun sequence.</title>
        <authorList>
            <person name="Sawabe T."/>
            <person name="Meirelles P."/>
            <person name="Nakanishi M."/>
            <person name="Sayaka M."/>
            <person name="Hattori M."/>
            <person name="Ohkuma M."/>
        </authorList>
    </citation>
    <scope>NUCLEOTIDE SEQUENCE [LARGE SCALE GENOMIC DNA]</scope>
    <source>
        <strain evidence="3">JCM19235</strain>
    </source>
</reference>
<dbReference type="PANTHER" id="PTHR30419">
    <property type="entry name" value="HTH-TYPE TRANSCRIPTIONAL REGULATOR YBHD"/>
    <property type="match status" value="1"/>
</dbReference>
<dbReference type="InterPro" id="IPR036390">
    <property type="entry name" value="WH_DNA-bd_sf"/>
</dbReference>
<name>A0A090RQ42_9VIBR</name>
<dbReference type="STRING" id="990268.JCM19235_5232"/>
<dbReference type="InterPro" id="IPR050950">
    <property type="entry name" value="HTH-type_LysR_regulators"/>
</dbReference>
<evidence type="ECO:0000313" key="2">
    <source>
        <dbReference type="EMBL" id="GAL16683.1"/>
    </source>
</evidence>
<comment type="caution">
    <text evidence="2">The sequence shown here is derived from an EMBL/GenBank/DDBJ whole genome shotgun (WGS) entry which is preliminary data.</text>
</comment>
<dbReference type="AlphaFoldDB" id="A0A090RQ42"/>
<dbReference type="EMBL" id="BBMR01000001">
    <property type="protein sequence ID" value="GAL16683.1"/>
    <property type="molecule type" value="Genomic_DNA"/>
</dbReference>
<dbReference type="Gene3D" id="1.10.10.10">
    <property type="entry name" value="Winged helix-like DNA-binding domain superfamily/Winged helix DNA-binding domain"/>
    <property type="match status" value="1"/>
</dbReference>
<proteinExistence type="predicted"/>
<keyword evidence="3" id="KW-1185">Reference proteome</keyword>
<dbReference type="Pfam" id="PF00126">
    <property type="entry name" value="HTH_1"/>
    <property type="match status" value="1"/>
</dbReference>